<dbReference type="InterPro" id="IPR009057">
    <property type="entry name" value="Homeodomain-like_sf"/>
</dbReference>
<reference evidence="1" key="1">
    <citation type="submission" date="2021-03" db="EMBL/GenBank/DDBJ databases">
        <title>Draft genome sequence of rust myrtle Austropuccinia psidii MF-1, a brazilian biotype.</title>
        <authorList>
            <person name="Quecine M.C."/>
            <person name="Pachon D.M.R."/>
            <person name="Bonatelli M.L."/>
            <person name="Correr F.H."/>
            <person name="Franceschini L.M."/>
            <person name="Leite T.F."/>
            <person name="Margarido G.R.A."/>
            <person name="Almeida C.A."/>
            <person name="Ferrarezi J.A."/>
            <person name="Labate C.A."/>
        </authorList>
    </citation>
    <scope>NUCLEOTIDE SEQUENCE</scope>
    <source>
        <strain evidence="1">MF-1</strain>
    </source>
</reference>
<dbReference type="PANTHER" id="PTHR46068:SF1">
    <property type="entry name" value="TRANSPOSASE IS30-LIKE HTH DOMAIN-CONTAINING PROTEIN"/>
    <property type="match status" value="1"/>
</dbReference>
<dbReference type="PANTHER" id="PTHR46068">
    <property type="entry name" value="PROTEIN CBG27172"/>
    <property type="match status" value="1"/>
</dbReference>
<dbReference type="InterPro" id="IPR036388">
    <property type="entry name" value="WH-like_DNA-bd_sf"/>
</dbReference>
<evidence type="ECO:0000313" key="1">
    <source>
        <dbReference type="EMBL" id="MBW0516264.1"/>
    </source>
</evidence>
<accession>A0A9Q3HV69</accession>
<dbReference type="Gene3D" id="1.10.10.10">
    <property type="entry name" value="Winged helix-like DNA-binding domain superfamily/Winged helix DNA-binding domain"/>
    <property type="match status" value="1"/>
</dbReference>
<dbReference type="EMBL" id="AVOT02025143">
    <property type="protein sequence ID" value="MBW0516264.1"/>
    <property type="molecule type" value="Genomic_DNA"/>
</dbReference>
<name>A0A9Q3HV69_9BASI</name>
<dbReference type="SUPFAM" id="SSF46689">
    <property type="entry name" value="Homeodomain-like"/>
    <property type="match status" value="1"/>
</dbReference>
<sequence>NGFFGGCSFIRDLFSLFGRFFWWLFFHSKLMPKNLGVQQRSQIVGMWQAGLSVRTIALRMGVPKSTVHDTIRRFREHGTCADRPKTGRPPLLNQADRHNLDEFITHNQRANLNEISQAIPNNVSNRTISKAIHDLGKRSCIAHKKPYLRELDFNRRLTFAQQLIRSGFGEHLKKSTYCKIFKLTIVRANDHSCIQTTLATILQLHGQCTLYLDSRTHCDDGRWRPNSHCPNIKRMASHQSDRQAALASPLPRPQSNRKCLESFENLGNETSPAPHNGQITCAIQSAWDDLSPAFFEKLLIGMQKRLEAVVESHGGPTQCICTNTSYM</sequence>
<organism evidence="1 2">
    <name type="scientific">Austropuccinia psidii MF-1</name>
    <dbReference type="NCBI Taxonomy" id="1389203"/>
    <lineage>
        <taxon>Eukaryota</taxon>
        <taxon>Fungi</taxon>
        <taxon>Dikarya</taxon>
        <taxon>Basidiomycota</taxon>
        <taxon>Pucciniomycotina</taxon>
        <taxon>Pucciniomycetes</taxon>
        <taxon>Pucciniales</taxon>
        <taxon>Sphaerophragmiaceae</taxon>
        <taxon>Austropuccinia</taxon>
    </lineage>
</organism>
<dbReference type="OrthoDB" id="2753252at2759"/>
<feature type="non-terminal residue" evidence="1">
    <location>
        <position position="1"/>
    </location>
</feature>
<proteinExistence type="predicted"/>
<gene>
    <name evidence="1" type="ORF">O181_055979</name>
</gene>
<comment type="caution">
    <text evidence="1">The sequence shown here is derived from an EMBL/GenBank/DDBJ whole genome shotgun (WGS) entry which is preliminary data.</text>
</comment>
<protein>
    <recommendedName>
        <fullName evidence="3">Transposase Tc1-like domain-containing protein</fullName>
    </recommendedName>
</protein>
<keyword evidence="2" id="KW-1185">Reference proteome</keyword>
<evidence type="ECO:0008006" key="3">
    <source>
        <dbReference type="Google" id="ProtNLM"/>
    </source>
</evidence>
<dbReference type="Pfam" id="PF13384">
    <property type="entry name" value="HTH_23"/>
    <property type="match status" value="1"/>
</dbReference>
<dbReference type="Proteomes" id="UP000765509">
    <property type="component" value="Unassembled WGS sequence"/>
</dbReference>
<evidence type="ECO:0000313" key="2">
    <source>
        <dbReference type="Proteomes" id="UP000765509"/>
    </source>
</evidence>
<dbReference type="AlphaFoldDB" id="A0A9Q3HV69"/>